<evidence type="ECO:0000313" key="9">
    <source>
        <dbReference type="Proteomes" id="UP000276133"/>
    </source>
</evidence>
<dbReference type="GO" id="GO:0005886">
    <property type="term" value="C:plasma membrane"/>
    <property type="evidence" value="ECO:0007669"/>
    <property type="project" value="TreeGrafter"/>
</dbReference>
<sequence length="628" mass="72462">MVLYEDAYYIGCFNDHFLNFPQLQLKSSGHFNFSNCLDTCRDKDFSFAGTVKINHIWNRCICENRYATRMNNQSFCECQCSGEESSFCGCPNNFRFYSLKNRSTSYELHLNYIGRELFRIKKQFSTNNKWDSSVLAAKKCIENKNFSFSSLIRKNDFYACPSEDDLIESIDIQNFKNITNDTKIDNDESEHEIGNIESLEECKKRNFTYSIIGQSGNFCTNKYGLYCRRNDNQCECMCSLANDENCGCGPFEMVYRLKGGSEFSTPSASFKGCFYTDSAFNSNYLGRNTLSLCLKYCIKKNAKFFAISNGFECFCENENNFGSQVDTRLCDIKCPGNASEICGGYFGLMSLYEITYASIVLTTSDKEIMINQSFELNFKFNEIPFEEIMYFTIEFGDGDTKIVIYSEIDSESFQEQNVVVIKRHNENSITQISIKKEYQDIGPHSIRVYNKEEKNILSIDILIKSNETMYRGFKPIFIFIFENGDYIGCYANIEYVRINYHLLVKNQEICAIECFNKGFIFSATQNMLERACLCRSSNPINQAVSSCYCACPYSNHRFCGCHYYTRLYKIQVNTTKTSMIGIYSGCFLINPSFKKDIEIGFLNNDVCIIYCNENNYSYAATKMGLKFI</sequence>
<accession>A0A3M7RA80</accession>
<feature type="domain" description="WSC" evidence="7">
    <location>
        <begin position="267"/>
        <end position="355"/>
    </location>
</feature>
<keyword evidence="6" id="KW-0325">Glycoprotein</keyword>
<dbReference type="InterPro" id="IPR051836">
    <property type="entry name" value="Kremen_rcpt"/>
</dbReference>
<organism evidence="8 9">
    <name type="scientific">Brachionus plicatilis</name>
    <name type="common">Marine rotifer</name>
    <name type="synonym">Brachionus muelleri</name>
    <dbReference type="NCBI Taxonomy" id="10195"/>
    <lineage>
        <taxon>Eukaryota</taxon>
        <taxon>Metazoa</taxon>
        <taxon>Spiralia</taxon>
        <taxon>Gnathifera</taxon>
        <taxon>Rotifera</taxon>
        <taxon>Eurotatoria</taxon>
        <taxon>Monogononta</taxon>
        <taxon>Pseudotrocha</taxon>
        <taxon>Ploima</taxon>
        <taxon>Brachionidae</taxon>
        <taxon>Brachionus</taxon>
    </lineage>
</organism>
<evidence type="ECO:0000259" key="7">
    <source>
        <dbReference type="PROSITE" id="PS51212"/>
    </source>
</evidence>
<proteinExistence type="predicted"/>
<keyword evidence="9" id="KW-1185">Reference proteome</keyword>
<evidence type="ECO:0000256" key="3">
    <source>
        <dbReference type="ARBA" id="ARBA00022729"/>
    </source>
</evidence>
<dbReference type="OrthoDB" id="2019572at2759"/>
<gene>
    <name evidence="8" type="ORF">BpHYR1_053776</name>
</gene>
<keyword evidence="3" id="KW-0732">Signal</keyword>
<evidence type="ECO:0000256" key="2">
    <source>
        <dbReference type="ARBA" id="ARBA00022692"/>
    </source>
</evidence>
<keyword evidence="2 8" id="KW-0812">Transmembrane</keyword>
<dbReference type="InterPro" id="IPR002889">
    <property type="entry name" value="WSC_carb-bd"/>
</dbReference>
<keyword evidence="5" id="KW-0472">Membrane</keyword>
<evidence type="ECO:0000313" key="8">
    <source>
        <dbReference type="EMBL" id="RNA20436.1"/>
    </source>
</evidence>
<comment type="caution">
    <text evidence="8">The sequence shown here is derived from an EMBL/GenBank/DDBJ whole genome shotgun (WGS) entry which is preliminary data.</text>
</comment>
<dbReference type="PANTHER" id="PTHR24269">
    <property type="entry name" value="KREMEN PROTEIN"/>
    <property type="match status" value="1"/>
</dbReference>
<dbReference type="Proteomes" id="UP000276133">
    <property type="component" value="Unassembled WGS sequence"/>
</dbReference>
<evidence type="ECO:0000256" key="4">
    <source>
        <dbReference type="ARBA" id="ARBA00022989"/>
    </source>
</evidence>
<dbReference type="PROSITE" id="PS51212">
    <property type="entry name" value="WSC"/>
    <property type="match status" value="2"/>
</dbReference>
<comment type="subcellular location">
    <subcellularLocation>
        <location evidence="1">Membrane</location>
        <topology evidence="1">Single-pass membrane protein</topology>
    </subcellularLocation>
</comment>
<dbReference type="EMBL" id="REGN01003854">
    <property type="protein sequence ID" value="RNA20436.1"/>
    <property type="molecule type" value="Genomic_DNA"/>
</dbReference>
<name>A0A3M7RA80_BRAPC</name>
<dbReference type="STRING" id="10195.A0A3M7RA80"/>
<dbReference type="AlphaFoldDB" id="A0A3M7RA80"/>
<keyword evidence="8" id="KW-0675">Receptor</keyword>
<evidence type="ECO:0000256" key="5">
    <source>
        <dbReference type="ARBA" id="ARBA00023136"/>
    </source>
</evidence>
<keyword evidence="4" id="KW-1133">Transmembrane helix</keyword>
<dbReference type="PANTHER" id="PTHR24269:SF16">
    <property type="entry name" value="PROTEIN SLG1"/>
    <property type="match status" value="1"/>
</dbReference>
<reference evidence="8 9" key="1">
    <citation type="journal article" date="2018" name="Sci. Rep.">
        <title>Genomic signatures of local adaptation to the degree of environmental predictability in rotifers.</title>
        <authorList>
            <person name="Franch-Gras L."/>
            <person name="Hahn C."/>
            <person name="Garcia-Roger E.M."/>
            <person name="Carmona M.J."/>
            <person name="Serra M."/>
            <person name="Gomez A."/>
        </authorList>
    </citation>
    <scope>NUCLEOTIDE SEQUENCE [LARGE SCALE GENOMIC DNA]</scope>
    <source>
        <strain evidence="8">HYR1</strain>
    </source>
</reference>
<evidence type="ECO:0000256" key="6">
    <source>
        <dbReference type="ARBA" id="ARBA00023180"/>
    </source>
</evidence>
<protein>
    <submittedName>
        <fullName evidence="8">Transmembrane receptor</fullName>
    </submittedName>
</protein>
<feature type="domain" description="WSC" evidence="7">
    <location>
        <begin position="6"/>
        <end position="100"/>
    </location>
</feature>
<dbReference type="Pfam" id="PF01822">
    <property type="entry name" value="WSC"/>
    <property type="match status" value="2"/>
</dbReference>
<evidence type="ECO:0000256" key="1">
    <source>
        <dbReference type="ARBA" id="ARBA00004167"/>
    </source>
</evidence>
<dbReference type="SMART" id="SM00321">
    <property type="entry name" value="WSC"/>
    <property type="match status" value="1"/>
</dbReference>